<evidence type="ECO:0000313" key="1">
    <source>
        <dbReference type="EMBL" id="GGA45356.1"/>
    </source>
</evidence>
<name>A0ABQ1GKF1_9BACL</name>
<gene>
    <name evidence="1" type="ORF">GCM10010917_33320</name>
</gene>
<dbReference type="Proteomes" id="UP000609323">
    <property type="component" value="Unassembled WGS sequence"/>
</dbReference>
<dbReference type="EMBL" id="BMHF01000013">
    <property type="protein sequence ID" value="GGA45356.1"/>
    <property type="molecule type" value="Genomic_DNA"/>
</dbReference>
<protein>
    <submittedName>
        <fullName evidence="1">Uncharacterized protein</fullName>
    </submittedName>
</protein>
<organism evidence="1 2">
    <name type="scientific">Paenibacillus physcomitrellae</name>
    <dbReference type="NCBI Taxonomy" id="1619311"/>
    <lineage>
        <taxon>Bacteria</taxon>
        <taxon>Bacillati</taxon>
        <taxon>Bacillota</taxon>
        <taxon>Bacilli</taxon>
        <taxon>Bacillales</taxon>
        <taxon>Paenibacillaceae</taxon>
        <taxon>Paenibacillus</taxon>
    </lineage>
</organism>
<reference evidence="2" key="1">
    <citation type="journal article" date="2019" name="Int. J. Syst. Evol. Microbiol.">
        <title>The Global Catalogue of Microorganisms (GCM) 10K type strain sequencing project: providing services to taxonomists for standard genome sequencing and annotation.</title>
        <authorList>
            <consortium name="The Broad Institute Genomics Platform"/>
            <consortium name="The Broad Institute Genome Sequencing Center for Infectious Disease"/>
            <person name="Wu L."/>
            <person name="Ma J."/>
        </authorList>
    </citation>
    <scope>NUCLEOTIDE SEQUENCE [LARGE SCALE GENOMIC DNA]</scope>
    <source>
        <strain evidence="2">CGMCC 1.15044</strain>
    </source>
</reference>
<accession>A0ABQ1GKF1</accession>
<sequence>MKKNTIAVLAALLLLSIILNVSLLYKASESEPSKGEVKGAYELFLADTRATQAKS</sequence>
<keyword evidence="2" id="KW-1185">Reference proteome</keyword>
<proteinExistence type="predicted"/>
<comment type="caution">
    <text evidence="1">The sequence shown here is derived from an EMBL/GenBank/DDBJ whole genome shotgun (WGS) entry which is preliminary data.</text>
</comment>
<evidence type="ECO:0000313" key="2">
    <source>
        <dbReference type="Proteomes" id="UP000609323"/>
    </source>
</evidence>